<dbReference type="Pfam" id="PF02616">
    <property type="entry name" value="SMC_ScpA"/>
    <property type="match status" value="1"/>
</dbReference>
<name>A0A3B0SKL0_9ZZZZ</name>
<dbReference type="InterPro" id="IPR003768">
    <property type="entry name" value="ScpA"/>
</dbReference>
<gene>
    <name evidence="1" type="ORF">MNBD_ALPHA02-1511</name>
</gene>
<dbReference type="AlphaFoldDB" id="A0A3B0SKL0"/>
<reference evidence="1" key="1">
    <citation type="submission" date="2018-06" db="EMBL/GenBank/DDBJ databases">
        <authorList>
            <person name="Zhirakovskaya E."/>
        </authorList>
    </citation>
    <scope>NUCLEOTIDE SEQUENCE</scope>
</reference>
<dbReference type="PANTHER" id="PTHR33969">
    <property type="entry name" value="SEGREGATION AND CONDENSATION PROTEIN A"/>
    <property type="match status" value="1"/>
</dbReference>
<proteinExistence type="predicted"/>
<protein>
    <submittedName>
        <fullName evidence="1">Segregation and condensation protein A</fullName>
    </submittedName>
</protein>
<sequence length="262" mass="29711">MTEQHSIFDDSRPVTGDDDHRLILDIEGFEGPLDVLLSLARTQKVDLKQISILELVQQFLEFVAEAKVQKLEKAADYLVMAAWLAYLKSRLLLPEETAEDELSAEEMAARLTYQLQRLSAIRDVSAMLMSRNQLKRDVFARGCPESVIVTKNATFDLSLYDILRAYADHKTRKSIADIRIHKRDVYTLDQALDHLRNLIGTAIDWTDLFQFMPDDVGGAAMSRSAKASLFTASLEMARQGKAEIVQKQTFGPLFIRKTDRSD</sequence>
<accession>A0A3B0SKL0</accession>
<dbReference type="PANTHER" id="PTHR33969:SF2">
    <property type="entry name" value="SEGREGATION AND CONDENSATION PROTEIN A"/>
    <property type="match status" value="1"/>
</dbReference>
<organism evidence="1">
    <name type="scientific">hydrothermal vent metagenome</name>
    <dbReference type="NCBI Taxonomy" id="652676"/>
    <lineage>
        <taxon>unclassified sequences</taxon>
        <taxon>metagenomes</taxon>
        <taxon>ecological metagenomes</taxon>
    </lineage>
</organism>
<evidence type="ECO:0000313" key="1">
    <source>
        <dbReference type="EMBL" id="VAV96903.1"/>
    </source>
</evidence>
<dbReference type="EMBL" id="UOED01000111">
    <property type="protein sequence ID" value="VAV96903.1"/>
    <property type="molecule type" value="Genomic_DNA"/>
</dbReference>
<dbReference type="Gene3D" id="6.10.250.2410">
    <property type="match status" value="1"/>
</dbReference>